<dbReference type="EMBL" id="CP035107">
    <property type="protein sequence ID" value="QAR30001.1"/>
    <property type="molecule type" value="Genomic_DNA"/>
</dbReference>
<evidence type="ECO:0000256" key="4">
    <source>
        <dbReference type="SAM" id="SignalP"/>
    </source>
</evidence>
<comment type="subcellular location">
    <subcellularLocation>
        <location evidence="1">Cell outer membrane</location>
    </subcellularLocation>
</comment>
<keyword evidence="4" id="KW-0732">Signal</keyword>
<evidence type="ECO:0000313" key="6">
    <source>
        <dbReference type="EMBL" id="QAR30001.1"/>
    </source>
</evidence>
<dbReference type="InterPro" id="IPR008969">
    <property type="entry name" value="CarboxyPept-like_regulatory"/>
</dbReference>
<accession>A0A410JPG5</accession>
<evidence type="ECO:0000259" key="5">
    <source>
        <dbReference type="Pfam" id="PF14905"/>
    </source>
</evidence>
<protein>
    <recommendedName>
        <fullName evidence="5">Outer membrane protein beta-barrel domain-containing protein</fullName>
    </recommendedName>
</protein>
<keyword evidence="2" id="KW-0472">Membrane</keyword>
<sequence length="887" mass="101502">MKKTFLFFVLLSSLWVMAQEQTCTYRGVLLDSLSHPVIDASISAFDAKNQSAGYTFSDKNGEFKLDMPCGKKYELEIEHLNYKSKIVKVDLQKSMREKISMATSSVGLKEIVAQGVQPITIKGDTIEYDTASFKSGTEENLEDILKKLPGLSVENGKIYYQGKEMKSIKVEGREIFGGNQKLVTKNLPSDAVSKVQLNKKFKSNPFANSVQADEDFELNIVLEENKKNLVFGNATIGGDAHKHTDLQEKLFYFSKKTDATLISDYNTYDKEVFTSSDYFQFLGGNSEFNSEGGTSSLRNAMGNVSFNTDDNASITRNFLSAGNLGYQPNKNLNISGFAMGTQNSVGYNSTSKRLYPNFEQKDLNQNHQKIFAFISRLNVEYISPKNLLVKYRVNFNLQNAENDTRTSSFINQEENPIVFRNTQNKRDNAVVNQKLSLIKKIKQDDNLGFYFSHIYQKETPTIDLLSSVAPFGSIFNLIPQNNAYQLNQNKNFKSNTFQFLSIYNHLLTNKSNLRLKLGANYTLQDLNNQLKSYERILNNDKILGNSDFNFQEYYADASYKRVFFNRKLSFTAGLTLNYFNSENKPENAPNNQLNGTNFFPHFNIKYQINNFNDLSLSLSNDIQVPSINEWAPGYAMQSYFSLHEGNPSLGVVKNQIINLWYNYYNAFKFMNLHISGSYNRIKEGIKVKGIFDGQNQISMAFNSDFPDEIWSARFFSSKRFSKLYSLKINGNYSYSTYQSVSNNISYKAQSQNHSYKINNTFKWNKRLEFSLGADASFSQYKLSNRDNKFSNLTPFAEAAVAITDKVLFKTEYSYFKQWQNGKNINDFQGLDASLRIKPAKKTYINFIAGNLLNDETIVSSGFSDFYTYVFTKETLGRYFLVQVRYKF</sequence>
<proteinExistence type="predicted"/>
<dbReference type="RefSeq" id="WP_128500513.1">
    <property type="nucleotide sequence ID" value="NZ_CP035107.1"/>
</dbReference>
<feature type="signal peptide" evidence="4">
    <location>
        <begin position="1"/>
        <end position="18"/>
    </location>
</feature>
<evidence type="ECO:0000256" key="2">
    <source>
        <dbReference type="ARBA" id="ARBA00023136"/>
    </source>
</evidence>
<dbReference type="Pfam" id="PF14905">
    <property type="entry name" value="OMP_b-brl_3"/>
    <property type="match status" value="1"/>
</dbReference>
<dbReference type="OrthoDB" id="603275at2"/>
<evidence type="ECO:0000256" key="3">
    <source>
        <dbReference type="ARBA" id="ARBA00023237"/>
    </source>
</evidence>
<dbReference type="InterPro" id="IPR036942">
    <property type="entry name" value="Beta-barrel_TonB_sf"/>
</dbReference>
<dbReference type="InterPro" id="IPR041700">
    <property type="entry name" value="OMP_b-brl_3"/>
</dbReference>
<dbReference type="SUPFAM" id="SSF56935">
    <property type="entry name" value="Porins"/>
    <property type="match status" value="1"/>
</dbReference>
<gene>
    <name evidence="6" type="ORF">EQP59_00805</name>
</gene>
<dbReference type="AlphaFoldDB" id="A0A410JPG5"/>
<reference evidence="6 7" key="1">
    <citation type="submission" date="2019-01" db="EMBL/GenBank/DDBJ databases">
        <title>Whole Genome of Ornithobacterium rhinotracheale FARPER-174b.</title>
        <authorList>
            <person name="Tataje-Lavanda L.A."/>
            <person name="Montalvan A."/>
            <person name="Montesinos R."/>
            <person name="Zimic M."/>
            <person name="Fernandez-Sanchez M."/>
            <person name="Fernandez-Diaz M."/>
        </authorList>
    </citation>
    <scope>NUCLEOTIDE SEQUENCE [LARGE SCALE GENOMIC DNA]</scope>
    <source>
        <strain evidence="6 7">FARPER-174b</strain>
    </source>
</reference>
<keyword evidence="3" id="KW-0998">Cell outer membrane</keyword>
<dbReference type="Proteomes" id="UP000287701">
    <property type="component" value="Chromosome"/>
</dbReference>
<dbReference type="Gene3D" id="2.40.170.20">
    <property type="entry name" value="TonB-dependent receptor, beta-barrel domain"/>
    <property type="match status" value="1"/>
</dbReference>
<dbReference type="SUPFAM" id="SSF49464">
    <property type="entry name" value="Carboxypeptidase regulatory domain-like"/>
    <property type="match status" value="1"/>
</dbReference>
<evidence type="ECO:0000313" key="7">
    <source>
        <dbReference type="Proteomes" id="UP000287701"/>
    </source>
</evidence>
<name>A0A410JPG5_ORNRH</name>
<organism evidence="6 7">
    <name type="scientific">Ornithobacterium rhinotracheale</name>
    <dbReference type="NCBI Taxonomy" id="28251"/>
    <lineage>
        <taxon>Bacteria</taxon>
        <taxon>Pseudomonadati</taxon>
        <taxon>Bacteroidota</taxon>
        <taxon>Flavobacteriia</taxon>
        <taxon>Flavobacteriales</taxon>
        <taxon>Weeksellaceae</taxon>
        <taxon>Ornithobacterium</taxon>
    </lineage>
</organism>
<dbReference type="GO" id="GO:0009279">
    <property type="term" value="C:cell outer membrane"/>
    <property type="evidence" value="ECO:0007669"/>
    <property type="project" value="UniProtKB-SubCell"/>
</dbReference>
<feature type="domain" description="Outer membrane protein beta-barrel" evidence="5">
    <location>
        <begin position="480"/>
        <end position="792"/>
    </location>
</feature>
<evidence type="ECO:0000256" key="1">
    <source>
        <dbReference type="ARBA" id="ARBA00004442"/>
    </source>
</evidence>
<feature type="chain" id="PRO_5019569362" description="Outer membrane protein beta-barrel domain-containing protein" evidence="4">
    <location>
        <begin position="19"/>
        <end position="887"/>
    </location>
</feature>